<sequence>MSSVKRKRSGTSEEGVGSHQQRTRKESSPNRPPPAPLLTKTNNQGGPAPPKVFENGSDLVRCLETNSADALRSALSQLRNQISVQHHETSRDHLIPASDRRIRIVTEYCQLCHSSQPGASSSSPTSSEAAKGIFAAWELAEKQSLPTLLPLPIFVLAQILPLLSAHYPNHALGESIIQRLLSPSEPWFNLLQTYVANAGGSAKDQSVGKGRDGAKASDVTTMASLKLLKEMVSFAQGKFSNRVFESFNWGIKSLPRMLNMRRRRAAVGGKGRSKQVGLVEVNLQRPDIRTLYILFLLSFLSQTYSTSLKISMLELGREFLPNTLKGLVQDPADVVEHVLVVLHEDLVRDEKVPRSKKVGFWNEWACECIVKLYSREGERVALVSGSGGDSSPTVADLAHHFLLSIASNPGFGICYADRGWYPRLQASSSAEEEETLSVERSGRVTVGGEHQVEQIEREAEKEKRDGNQSVTSSIGGGAIYNKVLSGLLKQLAVTDDLRQQELALKILKACPELVGPYLESSCGGLTLEPRASSKWLCNVAFVSRVLALEIPSFRNFKLERASEKSPSSSSSYPEAYLNSFATNPPPLSTILSNTLPSPLSRSLLTKGINYPDRLVRHTASTLLARCLERLSRYRSMSEAASLELDEGDQGAWKSRLRNLEIESRKRVPEISNVIQMMQNLTNNLSQDSSSSLTNPPPGQTDSEVSVERTEPSPAVNLQPKTNYLLAEVSLRLLWLYHLSIPSSAFDSRFDVGKLLTNSFMSPMSRKGGKRSELSESGAEQRKSEVEEEEEDMTLDLASICQVHALRIVSLSAESSFDWSSRAPGGGASGRSYLCLLLTVYLTSPLRQVRSSCDQLFDRLISTSNLFEHDPKELSAWLVSLPASDDLARGGNDGKGPVQGAPRSSQGGGGALAKAESDSDPMGSLSEEQANVLLFFDDCLQRCVKTPYRYIESARAFVKSQGEEVDGQEMQVEGREEEEEGGGPGQDQNRITTNISLVTDLVASPLLMTMLEQFTIRASKGLFDQGSADERRQGSTANTTPTVDSLLSFFSRLLPLLVGCGRPLVAIQKMAERMRDSVLSAEKVRESTRLMADVLVARVISIGRAPRPELLPNGSVANGSGMAASQAVAFKGFTDVAGLRRTLRSACRPLSAGDVRDLVIEIARLVSEGSEAAKQLLQELDPERENVFTSTRGIDDLQRSHLPILHLDSSSRTIPGWEEDSSQAGEDDDDCIDGHANLSIVQAQLSTSVAIERLKGSKDDPEERRDQVVQSFEILRKVCRNHLLGTQELARLVFDNQVLLSQLGQEDSALALADLVVEILDPRDASHRPLAAPICRHFALGLTESGRVDDDADLPTLSAIERLLPYFEHELLGKLTNVLVESVVASSQSYTSREGQDQASDRALQLKLCILASSASKGQAGLISSKAQEIVLLSKNLPPGSRASSLLLSLLDQTLESNLPKGLDQISSLSSDGRHGQDYLQGCLTDEVGTHTGKSGFFEGRHHLDRLEIWPILNLKDLIGTDSVLMRIIYSSKSCALQFSEYLRSQVVSESLNVILTLLPNSLRACLDLLVQSPSLRLKAKLEEQVLKSLALSLVAEYGKKSGSGDEVASYALAACASQVHRLLLCHAEGEGSGLSILSSSVVTKQMILFVQASQPGEIFKQSFLQLVLSILPPRPRRRYSTSSIKTYPTSYLVDVFKLTETVLEKGLLWLVRRFAEDAEDSSQLLDCTKSFTAILDWSSTGLKDSEGRRFKSLPKAHLSEPLIEAAIKNRLLSYVPMRLVLSLCRHSLIKMASLSKYVATILAHTEFSSVANGTALLDQVGEDEGDDDEMKTKQRSIVVKVIHSIALRDASKIVNPANLAKLLGVYKGSLSEADRLLLDTFRLFEEQGHFSFLSMARHWSAPAPGTSALSVSMEQNKIYDALLSLEPGLAFATCTSFPRCRRLRRSAASGLVKSQTMEMSRSGGEAGCNLYDPVLVLSLLSGTMTEQNLTGLQWLAILRTNALGLAVCGLSSRCEDMREACLEVLGRAYREIKRTDFQEKAQLLLVLDLLRDCVPPSVGSSLPPPCLPFTITLFVAHCLRSLAAPSSFTYPIFQRFLLQRPSLDAGDVPLLYNLLFSSTDQHRQERVWMLRYLRDCVRCGGRAEWKVFKRRHVSDLLESIYASTSPLSSSSSSGGGHLRLHDQDRSTRSMIEEIFKSMVEIGAVATELITRRSLLPWVIQQQSREVKVSSSATNPGNADPPSVVARVAAEGTGQRDEPSESETDAAWLEIVNRALSNADLERLDRSTGMGWVSMVLRIVSDSIRSNRNGWRWGASPDLARRGRRSKLLGPATEILEKLLRHVVQSTNGRTEEGGLEDLGVLPSHVLSIIQSLTIGAEHEIAGGVGIEVGRRSVRRLYRSVLYLWHLVGEDVEDEVAERQSLIRRGRRSQEGIKLKVTECFQKLVEIEIGLGGEEARRWSLLCLAEDENEGREER</sequence>
<evidence type="ECO:0000313" key="2">
    <source>
        <dbReference type="Proteomes" id="UP000245626"/>
    </source>
</evidence>
<name>A0ACD0NST0_9BASI</name>
<keyword evidence="2" id="KW-1185">Reference proteome</keyword>
<gene>
    <name evidence="1" type="ORF">IE53DRAFT_388932</name>
</gene>
<protein>
    <submittedName>
        <fullName evidence="1">Uncharacterized protein</fullName>
    </submittedName>
</protein>
<organism evidence="1 2">
    <name type="scientific">Violaceomyces palustris</name>
    <dbReference type="NCBI Taxonomy" id="1673888"/>
    <lineage>
        <taxon>Eukaryota</taxon>
        <taxon>Fungi</taxon>
        <taxon>Dikarya</taxon>
        <taxon>Basidiomycota</taxon>
        <taxon>Ustilaginomycotina</taxon>
        <taxon>Ustilaginomycetes</taxon>
        <taxon>Violaceomycetales</taxon>
        <taxon>Violaceomycetaceae</taxon>
        <taxon>Violaceomyces</taxon>
    </lineage>
</organism>
<evidence type="ECO:0000313" key="1">
    <source>
        <dbReference type="EMBL" id="PWN48866.1"/>
    </source>
</evidence>
<accession>A0ACD0NST0</accession>
<reference evidence="1 2" key="1">
    <citation type="journal article" date="2018" name="Mol. Biol. Evol.">
        <title>Broad Genomic Sampling Reveals a Smut Pathogenic Ancestry of the Fungal Clade Ustilaginomycotina.</title>
        <authorList>
            <person name="Kijpornyongpan T."/>
            <person name="Mondo S.J."/>
            <person name="Barry K."/>
            <person name="Sandor L."/>
            <person name="Lee J."/>
            <person name="Lipzen A."/>
            <person name="Pangilinan J."/>
            <person name="LaButti K."/>
            <person name="Hainaut M."/>
            <person name="Henrissat B."/>
            <person name="Grigoriev I.V."/>
            <person name="Spatafora J.W."/>
            <person name="Aime M.C."/>
        </authorList>
    </citation>
    <scope>NUCLEOTIDE SEQUENCE [LARGE SCALE GENOMIC DNA]</scope>
    <source>
        <strain evidence="1 2">SA 807</strain>
    </source>
</reference>
<dbReference type="EMBL" id="KZ820131">
    <property type="protein sequence ID" value="PWN48866.1"/>
    <property type="molecule type" value="Genomic_DNA"/>
</dbReference>
<dbReference type="Proteomes" id="UP000245626">
    <property type="component" value="Unassembled WGS sequence"/>
</dbReference>
<proteinExistence type="predicted"/>